<dbReference type="InterPro" id="IPR010310">
    <property type="entry name" value="T7SS_ESAT-6-like"/>
</dbReference>
<proteinExistence type="predicted"/>
<name>A0ABV3JZ56_STRON</name>
<dbReference type="Pfam" id="PF06013">
    <property type="entry name" value="WXG100"/>
    <property type="match status" value="1"/>
</dbReference>
<organism evidence="2 3">
    <name type="scientific">Streptomyces orinoci</name>
    <name type="common">Streptoverticillium orinoci</name>
    <dbReference type="NCBI Taxonomy" id="67339"/>
    <lineage>
        <taxon>Bacteria</taxon>
        <taxon>Bacillati</taxon>
        <taxon>Actinomycetota</taxon>
        <taxon>Actinomycetes</taxon>
        <taxon>Kitasatosporales</taxon>
        <taxon>Streptomycetaceae</taxon>
        <taxon>Streptomyces</taxon>
    </lineage>
</organism>
<reference evidence="2 3" key="1">
    <citation type="submission" date="2024-06" db="EMBL/GenBank/DDBJ databases">
        <title>The Natural Products Discovery Center: Release of the First 8490 Sequenced Strains for Exploring Actinobacteria Biosynthetic Diversity.</title>
        <authorList>
            <person name="Kalkreuter E."/>
            <person name="Kautsar S.A."/>
            <person name="Yang D."/>
            <person name="Bader C.D."/>
            <person name="Teijaro C.N."/>
            <person name="Fluegel L."/>
            <person name="Davis C.M."/>
            <person name="Simpson J.R."/>
            <person name="Lauterbach L."/>
            <person name="Steele A.D."/>
            <person name="Gui C."/>
            <person name="Meng S."/>
            <person name="Li G."/>
            <person name="Viehrig K."/>
            <person name="Ye F."/>
            <person name="Su P."/>
            <person name="Kiefer A.F."/>
            <person name="Nichols A."/>
            <person name="Cepeda A.J."/>
            <person name="Yan W."/>
            <person name="Fan B."/>
            <person name="Jiang Y."/>
            <person name="Adhikari A."/>
            <person name="Zheng C.-J."/>
            <person name="Schuster L."/>
            <person name="Cowan T.M."/>
            <person name="Smanski M.J."/>
            <person name="Chevrette M.G."/>
            <person name="De Carvalho L.P.S."/>
            <person name="Shen B."/>
        </authorList>
    </citation>
    <scope>NUCLEOTIDE SEQUENCE [LARGE SCALE GENOMIC DNA]</scope>
    <source>
        <strain evidence="2 3">NPDC052347</strain>
    </source>
</reference>
<dbReference type="EMBL" id="JBFAUK010000010">
    <property type="protein sequence ID" value="MEV5507762.1"/>
    <property type="molecule type" value="Genomic_DNA"/>
</dbReference>
<sequence>MGDDRLRASHKELTDLASDLRSMGRYLRQKANHLNELVESVDSGWQSAAASSYKQLQADVNKDIDRIREMLYIIEQGVEMSRDGFTGQDLEIMRSFRRLQSSADGERQLLARADAEANADADTAQSTAPASKLDMY</sequence>
<comment type="caution">
    <text evidence="2">The sequence shown here is derived from an EMBL/GenBank/DDBJ whole genome shotgun (WGS) entry which is preliminary data.</text>
</comment>
<dbReference type="Proteomes" id="UP001552594">
    <property type="component" value="Unassembled WGS sequence"/>
</dbReference>
<protein>
    <submittedName>
        <fullName evidence="2">WXG100 family type VII secretion target</fullName>
    </submittedName>
</protein>
<accession>A0ABV3JZ56</accession>
<dbReference type="SUPFAM" id="SSF140453">
    <property type="entry name" value="EsxAB dimer-like"/>
    <property type="match status" value="1"/>
</dbReference>
<keyword evidence="3" id="KW-1185">Reference proteome</keyword>
<feature type="region of interest" description="Disordered" evidence="1">
    <location>
        <begin position="114"/>
        <end position="136"/>
    </location>
</feature>
<evidence type="ECO:0000256" key="1">
    <source>
        <dbReference type="SAM" id="MobiDB-lite"/>
    </source>
</evidence>
<dbReference type="InterPro" id="IPR036689">
    <property type="entry name" value="ESAT-6-like_sf"/>
</dbReference>
<evidence type="ECO:0000313" key="3">
    <source>
        <dbReference type="Proteomes" id="UP001552594"/>
    </source>
</evidence>
<evidence type="ECO:0000313" key="2">
    <source>
        <dbReference type="EMBL" id="MEV5507762.1"/>
    </source>
</evidence>
<dbReference type="RefSeq" id="WP_109281691.1">
    <property type="nucleotide sequence ID" value="NZ_JBFAUK010000010.1"/>
</dbReference>
<dbReference type="Gene3D" id="1.10.287.1060">
    <property type="entry name" value="ESAT-6-like"/>
    <property type="match status" value="1"/>
</dbReference>
<gene>
    <name evidence="2" type="ORF">AB0L16_14985</name>
</gene>